<dbReference type="OrthoDB" id="9761985at2"/>
<evidence type="ECO:0000256" key="3">
    <source>
        <dbReference type="SAM" id="Phobius"/>
    </source>
</evidence>
<keyword evidence="1" id="KW-0620">Polyamine biosynthesis</keyword>
<keyword evidence="5" id="KW-1185">Reference proteome</keyword>
<organism evidence="4 5">
    <name type="scientific">Actinomadura craniellae</name>
    <dbReference type="NCBI Taxonomy" id="2231787"/>
    <lineage>
        <taxon>Bacteria</taxon>
        <taxon>Bacillati</taxon>
        <taxon>Actinomycetota</taxon>
        <taxon>Actinomycetes</taxon>
        <taxon>Streptosporangiales</taxon>
        <taxon>Thermomonosporaceae</taxon>
        <taxon>Actinomadura</taxon>
    </lineage>
</organism>
<dbReference type="GO" id="GO:0006596">
    <property type="term" value="P:polyamine biosynthetic process"/>
    <property type="evidence" value="ECO:0007669"/>
    <property type="project" value="UniProtKB-KW"/>
</dbReference>
<feature type="transmembrane region" description="Helical" evidence="3">
    <location>
        <begin position="166"/>
        <end position="186"/>
    </location>
</feature>
<evidence type="ECO:0008006" key="6">
    <source>
        <dbReference type="Google" id="ProtNLM"/>
    </source>
</evidence>
<dbReference type="Proteomes" id="UP000251891">
    <property type="component" value="Unassembled WGS sequence"/>
</dbReference>
<gene>
    <name evidence="4" type="ORF">DPM19_15815</name>
</gene>
<feature type="transmembrane region" description="Helical" evidence="3">
    <location>
        <begin position="124"/>
        <end position="145"/>
    </location>
</feature>
<dbReference type="AlphaFoldDB" id="A0A365H829"/>
<feature type="transmembrane region" description="Helical" evidence="3">
    <location>
        <begin position="63"/>
        <end position="82"/>
    </location>
</feature>
<dbReference type="NCBIfam" id="NF037959">
    <property type="entry name" value="MFS_SpdSyn"/>
    <property type="match status" value="1"/>
</dbReference>
<protein>
    <recommendedName>
        <fullName evidence="6">Spermidine synthase</fullName>
    </recommendedName>
</protein>
<dbReference type="PANTHER" id="PTHR43317:SF1">
    <property type="entry name" value="THERMOSPERMINE SYNTHASE ACAULIS5"/>
    <property type="match status" value="1"/>
</dbReference>
<dbReference type="EMBL" id="QLYX01000006">
    <property type="protein sequence ID" value="RAY14423.1"/>
    <property type="molecule type" value="Genomic_DNA"/>
</dbReference>
<dbReference type="RefSeq" id="WP_111868186.1">
    <property type="nucleotide sequence ID" value="NZ_QLYX01000006.1"/>
</dbReference>
<feature type="transmembrane region" description="Helical" evidence="3">
    <location>
        <begin position="198"/>
        <end position="218"/>
    </location>
</feature>
<reference evidence="4 5" key="1">
    <citation type="submission" date="2018-06" db="EMBL/GenBank/DDBJ databases">
        <title>Actinomadura craniellae sp. nov. isolated from marine sponge Craniella sp.</title>
        <authorList>
            <person name="Li L."/>
            <person name="Xu Q.H."/>
            <person name="Lin H.W."/>
            <person name="Lu Y.H."/>
        </authorList>
    </citation>
    <scope>NUCLEOTIDE SEQUENCE [LARGE SCALE GENOMIC DNA]</scope>
    <source>
        <strain evidence="4 5">LHW63021</strain>
    </source>
</reference>
<keyword evidence="3" id="KW-0472">Membrane</keyword>
<feature type="transmembrane region" description="Helical" evidence="3">
    <location>
        <begin position="461"/>
        <end position="479"/>
    </location>
</feature>
<feature type="transmembrane region" description="Helical" evidence="3">
    <location>
        <begin position="250"/>
        <end position="270"/>
    </location>
</feature>
<sequence length="738" mass="78095">MSVTGEAVPGEDTAPAPPSRGRPALAGVGLFTAATLVSAALLFAVQPMAAKMLLPVYGGSPMVWNTSVLFFQSALLAGYAYAHWSQRLGARRQPVVHIALLCLPLLALPIALPGWAEAPESAPTALWLLLVLAVMVGAPFAVLSTTGPLVQRWYSWSGLPRADDPYFLYAASNGGSLVALLAYPFLIEPLTDVPAQATGWTVGYAVFAVLMIVCALVVRRRGRTGPEPAGEPAAVAAEARPVDRWRRLRWLGLAFLPSSLMLGVTTHISTDIAPVPLMWVVPLALYLVTFIVAFGVRSLPGLPVLVTAAATCAAVLPVLFTTVGGRLPAYAVLLDLGLLVVAGLACHGLLAADRPEPRRLTEFFLIVSLGGALGGAFNGLLAPVVFDWVVELPLVVAALALLPFAVPRAPRRGTWATVVLLAGPLLVVLLWYVVGGLWAVVAGIAVGVVCCVLLTRTPGPFLLLVAVSVTLLFAVQQQAGELRERTFFGSYQISERDGRRTLAHGTTVHGFQLLDPAQRRTPTSYYARSGPLGEVFGAYGGTDRVAAVGLGAGTVAAYGRAGQRMDFYEIDPVVVRLARERFTFLRDSPAEVRTVVGDGRLRLAEVPDGTYGLIVLDAFSSDAVPAHLLTREAIGLYERKLRPGGVLAFHVSNRHLNLERMLGATARTAGMVALAGRSPDAPDAVGTSSHWVALARTENGLGPLRGGRLDWRPIPPGGPVWTDAHSSLFGVLRVAHPG</sequence>
<dbReference type="Gene3D" id="3.40.50.150">
    <property type="entry name" value="Vaccinia Virus protein VP39"/>
    <property type="match status" value="1"/>
</dbReference>
<evidence type="ECO:0000313" key="4">
    <source>
        <dbReference type="EMBL" id="RAY14423.1"/>
    </source>
</evidence>
<feature type="transmembrane region" description="Helical" evidence="3">
    <location>
        <begin position="329"/>
        <end position="351"/>
    </location>
</feature>
<accession>A0A365H829</accession>
<evidence type="ECO:0000256" key="1">
    <source>
        <dbReference type="ARBA" id="ARBA00023115"/>
    </source>
</evidence>
<feature type="region of interest" description="Disordered" evidence="2">
    <location>
        <begin position="1"/>
        <end position="20"/>
    </location>
</feature>
<feature type="transmembrane region" description="Helical" evidence="3">
    <location>
        <begin position="437"/>
        <end position="454"/>
    </location>
</feature>
<feature type="transmembrane region" description="Helical" evidence="3">
    <location>
        <begin position="388"/>
        <end position="406"/>
    </location>
</feature>
<feature type="transmembrane region" description="Helical" evidence="3">
    <location>
        <begin position="302"/>
        <end position="323"/>
    </location>
</feature>
<dbReference type="Gene3D" id="1.20.1250.20">
    <property type="entry name" value="MFS general substrate transporter like domains"/>
    <property type="match status" value="1"/>
</dbReference>
<evidence type="ECO:0000313" key="5">
    <source>
        <dbReference type="Proteomes" id="UP000251891"/>
    </source>
</evidence>
<dbReference type="InterPro" id="IPR036259">
    <property type="entry name" value="MFS_trans_sf"/>
</dbReference>
<feature type="transmembrane region" description="Helical" evidence="3">
    <location>
        <begin position="276"/>
        <end position="295"/>
    </location>
</feature>
<feature type="transmembrane region" description="Helical" evidence="3">
    <location>
        <begin position="413"/>
        <end position="431"/>
    </location>
</feature>
<dbReference type="InterPro" id="IPR029063">
    <property type="entry name" value="SAM-dependent_MTases_sf"/>
</dbReference>
<keyword evidence="3" id="KW-0812">Transmembrane</keyword>
<evidence type="ECO:0000256" key="2">
    <source>
        <dbReference type="SAM" id="MobiDB-lite"/>
    </source>
</evidence>
<feature type="transmembrane region" description="Helical" evidence="3">
    <location>
        <begin position="363"/>
        <end position="382"/>
    </location>
</feature>
<feature type="transmembrane region" description="Helical" evidence="3">
    <location>
        <begin position="94"/>
        <end position="112"/>
    </location>
</feature>
<proteinExistence type="predicted"/>
<name>A0A365H829_9ACTN</name>
<dbReference type="SUPFAM" id="SSF103473">
    <property type="entry name" value="MFS general substrate transporter"/>
    <property type="match status" value="1"/>
</dbReference>
<comment type="caution">
    <text evidence="4">The sequence shown here is derived from an EMBL/GenBank/DDBJ whole genome shotgun (WGS) entry which is preliminary data.</text>
</comment>
<keyword evidence="3" id="KW-1133">Transmembrane helix</keyword>
<dbReference type="PANTHER" id="PTHR43317">
    <property type="entry name" value="THERMOSPERMINE SYNTHASE ACAULIS5"/>
    <property type="match status" value="1"/>
</dbReference>
<dbReference type="CDD" id="cd02440">
    <property type="entry name" value="AdoMet_MTases"/>
    <property type="match status" value="1"/>
</dbReference>
<dbReference type="SUPFAM" id="SSF53335">
    <property type="entry name" value="S-adenosyl-L-methionine-dependent methyltransferases"/>
    <property type="match status" value="1"/>
</dbReference>
<feature type="transmembrane region" description="Helical" evidence="3">
    <location>
        <begin position="24"/>
        <end position="43"/>
    </location>
</feature>